<organism evidence="5 6">
    <name type="scientific">Lactuca saligna</name>
    <name type="common">Willowleaf lettuce</name>
    <dbReference type="NCBI Taxonomy" id="75948"/>
    <lineage>
        <taxon>Eukaryota</taxon>
        <taxon>Viridiplantae</taxon>
        <taxon>Streptophyta</taxon>
        <taxon>Embryophyta</taxon>
        <taxon>Tracheophyta</taxon>
        <taxon>Spermatophyta</taxon>
        <taxon>Magnoliopsida</taxon>
        <taxon>eudicotyledons</taxon>
        <taxon>Gunneridae</taxon>
        <taxon>Pentapetalae</taxon>
        <taxon>asterids</taxon>
        <taxon>campanulids</taxon>
        <taxon>Asterales</taxon>
        <taxon>Asteraceae</taxon>
        <taxon>Cichorioideae</taxon>
        <taxon>Cichorieae</taxon>
        <taxon>Lactucinae</taxon>
        <taxon>Lactuca</taxon>
    </lineage>
</organism>
<dbReference type="SUPFAM" id="SSF51735">
    <property type="entry name" value="NAD(P)-binding Rossmann-fold domains"/>
    <property type="match status" value="1"/>
</dbReference>
<dbReference type="GO" id="GO:0035925">
    <property type="term" value="F:mRNA 3'-UTR AU-rich region binding"/>
    <property type="evidence" value="ECO:0007669"/>
    <property type="project" value="TreeGrafter"/>
</dbReference>
<dbReference type="GO" id="GO:0003960">
    <property type="term" value="F:quinone reductase (NADPH) activity"/>
    <property type="evidence" value="ECO:0007669"/>
    <property type="project" value="InterPro"/>
</dbReference>
<dbReference type="Pfam" id="PF08240">
    <property type="entry name" value="ADH_N"/>
    <property type="match status" value="1"/>
</dbReference>
<dbReference type="Gene3D" id="3.40.50.720">
    <property type="entry name" value="NAD(P)-binding Rossmann-like Domain"/>
    <property type="match status" value="1"/>
</dbReference>
<protein>
    <recommendedName>
        <fullName evidence="3">Probable quinone oxidoreductase</fullName>
    </recommendedName>
</protein>
<dbReference type="SUPFAM" id="SSF50129">
    <property type="entry name" value="GroES-like"/>
    <property type="match status" value="1"/>
</dbReference>
<dbReference type="Pfam" id="PF00107">
    <property type="entry name" value="ADH_zinc_N"/>
    <property type="match status" value="1"/>
</dbReference>
<feature type="domain" description="Enoyl reductase (ER)" evidence="4">
    <location>
        <begin position="11"/>
        <end position="298"/>
    </location>
</feature>
<dbReference type="InterPro" id="IPR013149">
    <property type="entry name" value="ADH-like_C"/>
</dbReference>
<dbReference type="FunFam" id="3.40.50.720:FF:000053">
    <property type="entry name" value="Quinone oxidoreductase 1"/>
    <property type="match status" value="1"/>
</dbReference>
<evidence type="ECO:0000313" key="5">
    <source>
        <dbReference type="EMBL" id="CAI9273940.1"/>
    </source>
</evidence>
<evidence type="ECO:0000256" key="2">
    <source>
        <dbReference type="ARBA" id="ARBA00023002"/>
    </source>
</evidence>
<keyword evidence="6" id="KW-1185">Reference proteome</keyword>
<dbReference type="InterPro" id="IPR036291">
    <property type="entry name" value="NAD(P)-bd_dom_sf"/>
</dbReference>
<gene>
    <name evidence="5" type="ORF">LSALG_LOCUS14056</name>
</gene>
<dbReference type="Gene3D" id="3.90.180.10">
    <property type="entry name" value="Medium-chain alcohol dehydrogenases, catalytic domain"/>
    <property type="match status" value="2"/>
</dbReference>
<dbReference type="PANTHER" id="PTHR48106">
    <property type="entry name" value="QUINONE OXIDOREDUCTASE PIG3-RELATED"/>
    <property type="match status" value="1"/>
</dbReference>
<dbReference type="InterPro" id="IPR047618">
    <property type="entry name" value="QOR-like"/>
</dbReference>
<sequence length="303" mass="32631">MVKAIRIHEHGGPEVLTWEDVQVPDPKEGEIRLKQKAVGLNFLDVYMRRGEQNLAPPLPYIPGMEGAGVVTAVGPGVTSCKVGDVVAYASAEVAAAIFKGLTAHVLIHKGFKVEPGHTILVHAAAGGVGSVVCQWANAIGATVIGTVSTKEKAAQAKEDGCHHVILYKEENFVDRVMEITSGKGLEVVYDSVGKDTFNGSLACLKNRGYMVLFGTASGVPEPLRVEQIAPKSLYYTFSSITEYTVENRKELLVAAQDLFSNIAKGVLRIRLNHKYPLSQATQAHIDLESRKTSGSVVLIPDEE</sequence>
<evidence type="ECO:0000313" key="6">
    <source>
        <dbReference type="Proteomes" id="UP001177003"/>
    </source>
</evidence>
<dbReference type="GO" id="GO:0070402">
    <property type="term" value="F:NADPH binding"/>
    <property type="evidence" value="ECO:0007669"/>
    <property type="project" value="TreeGrafter"/>
</dbReference>
<dbReference type="PANTHER" id="PTHR48106:SF13">
    <property type="entry name" value="QUINONE OXIDOREDUCTASE-RELATED"/>
    <property type="match status" value="1"/>
</dbReference>
<keyword evidence="2" id="KW-0560">Oxidoreductase</keyword>
<dbReference type="InterPro" id="IPR013154">
    <property type="entry name" value="ADH-like_N"/>
</dbReference>
<evidence type="ECO:0000256" key="3">
    <source>
        <dbReference type="ARBA" id="ARBA00070796"/>
    </source>
</evidence>
<evidence type="ECO:0000256" key="1">
    <source>
        <dbReference type="ARBA" id="ARBA00022857"/>
    </source>
</evidence>
<accession>A0AA36DWF4</accession>
<keyword evidence="1" id="KW-0521">NADP</keyword>
<dbReference type="CDD" id="cd05286">
    <property type="entry name" value="QOR2"/>
    <property type="match status" value="1"/>
</dbReference>
<dbReference type="EMBL" id="OX465078">
    <property type="protein sequence ID" value="CAI9273940.1"/>
    <property type="molecule type" value="Genomic_DNA"/>
</dbReference>
<proteinExistence type="predicted"/>
<dbReference type="GO" id="GO:0005829">
    <property type="term" value="C:cytosol"/>
    <property type="evidence" value="ECO:0007669"/>
    <property type="project" value="TreeGrafter"/>
</dbReference>
<reference evidence="5" key="1">
    <citation type="submission" date="2023-04" db="EMBL/GenBank/DDBJ databases">
        <authorList>
            <person name="Vijverberg K."/>
            <person name="Xiong W."/>
            <person name="Schranz E."/>
        </authorList>
    </citation>
    <scope>NUCLEOTIDE SEQUENCE</scope>
</reference>
<name>A0AA36DWF4_LACSI</name>
<dbReference type="Proteomes" id="UP001177003">
    <property type="component" value="Chromosome 2"/>
</dbReference>
<dbReference type="SMART" id="SM00829">
    <property type="entry name" value="PKS_ER"/>
    <property type="match status" value="1"/>
</dbReference>
<evidence type="ECO:0000259" key="4">
    <source>
        <dbReference type="SMART" id="SM00829"/>
    </source>
</evidence>
<dbReference type="AlphaFoldDB" id="A0AA36DWF4"/>
<dbReference type="InterPro" id="IPR011032">
    <property type="entry name" value="GroES-like_sf"/>
</dbReference>
<dbReference type="InterPro" id="IPR020843">
    <property type="entry name" value="ER"/>
</dbReference>